<dbReference type="AlphaFoldDB" id="A0A4U1EZR4"/>
<dbReference type="Proteomes" id="UP000308365">
    <property type="component" value="Unassembled WGS sequence"/>
</dbReference>
<evidence type="ECO:0000256" key="4">
    <source>
        <dbReference type="ARBA" id="ARBA00023319"/>
    </source>
</evidence>
<feature type="non-terminal residue" evidence="5">
    <location>
        <position position="1"/>
    </location>
</feature>
<evidence type="ECO:0000256" key="3">
    <source>
        <dbReference type="ARBA" id="ARBA00023180"/>
    </source>
</evidence>
<organism evidence="5 6">
    <name type="scientific">Monodon monoceros</name>
    <name type="common">Narwhal</name>
    <name type="synonym">Ceratodon monodon</name>
    <dbReference type="NCBI Taxonomy" id="40151"/>
    <lineage>
        <taxon>Eukaryota</taxon>
        <taxon>Metazoa</taxon>
        <taxon>Chordata</taxon>
        <taxon>Craniata</taxon>
        <taxon>Vertebrata</taxon>
        <taxon>Euteleostomi</taxon>
        <taxon>Mammalia</taxon>
        <taxon>Eutheria</taxon>
        <taxon>Laurasiatheria</taxon>
        <taxon>Artiodactyla</taxon>
        <taxon>Whippomorpha</taxon>
        <taxon>Cetacea</taxon>
        <taxon>Odontoceti</taxon>
        <taxon>Monodontidae</taxon>
        <taxon>Monodon</taxon>
    </lineage>
</organism>
<evidence type="ECO:0000313" key="5">
    <source>
        <dbReference type="EMBL" id="TKC41726.1"/>
    </source>
</evidence>
<keyword evidence="3" id="KW-0325">Glycoprotein</keyword>
<proteinExistence type="predicted"/>
<keyword evidence="2" id="KW-1015">Disulfide bond</keyword>
<protein>
    <recommendedName>
        <fullName evidence="7">Ig-like domain-containing protein</fullName>
    </recommendedName>
</protein>
<keyword evidence="1" id="KW-0732">Signal</keyword>
<dbReference type="PANTHER" id="PTHR44337:SF10">
    <property type="entry name" value="CARCINOEMBRYONIC ANTIGEN-RELATED CELL ADHESION MOLECULE 18"/>
    <property type="match status" value="1"/>
</dbReference>
<evidence type="ECO:0000313" key="6">
    <source>
        <dbReference type="Proteomes" id="UP000308365"/>
    </source>
</evidence>
<evidence type="ECO:0000256" key="1">
    <source>
        <dbReference type="ARBA" id="ARBA00022729"/>
    </source>
</evidence>
<evidence type="ECO:0000256" key="2">
    <source>
        <dbReference type="ARBA" id="ARBA00023157"/>
    </source>
</evidence>
<dbReference type="PANTHER" id="PTHR44337">
    <property type="entry name" value="CARCINOEMBRYONIC ANTIGEN-RELATED CELL ADHESION MOLECULE 8"/>
    <property type="match status" value="1"/>
</dbReference>
<dbReference type="InterPro" id="IPR052598">
    <property type="entry name" value="IgSF_CEA-related"/>
</dbReference>
<evidence type="ECO:0008006" key="7">
    <source>
        <dbReference type="Google" id="ProtNLM"/>
    </source>
</evidence>
<comment type="caution">
    <text evidence="5">The sequence shown here is derived from an EMBL/GenBank/DDBJ whole genome shotgun (WGS) entry which is preliminary data.</text>
</comment>
<accession>A0A4U1EZR4</accession>
<reference evidence="6" key="1">
    <citation type="journal article" date="2019" name="IScience">
        <title>Narwhal Genome Reveals Long-Term Low Genetic Diversity despite Current Large Abundance Size.</title>
        <authorList>
            <person name="Westbury M.V."/>
            <person name="Petersen B."/>
            <person name="Garde E."/>
            <person name="Heide-Jorgensen M.P."/>
            <person name="Lorenzen E.D."/>
        </authorList>
    </citation>
    <scope>NUCLEOTIDE SEQUENCE [LARGE SCALE GENOMIC DNA]</scope>
</reference>
<keyword evidence="4" id="KW-0393">Immunoglobulin domain</keyword>
<name>A0A4U1EZR4_MONMO</name>
<dbReference type="EMBL" id="RWIC01000611">
    <property type="protein sequence ID" value="TKC41726.1"/>
    <property type="molecule type" value="Genomic_DNA"/>
</dbReference>
<sequence length="257" mass="28230">DIGVHSIDNCVVLGKHCRNSVASRSFGLLSGTSKTGSRAGSGGGWSQWCAHTRLQGPAAGAYVVPEGAKAGGRMQLMDLSRHRCSLWGELVLKPAKGPREQLAGLRFESWKSQASQSTLAPWAENMDSVAAVCHTSATNVKWYVSYTQVSSYDHMTVSPDNKTLIIQRISSCNSPLQCGIEILPQIIERSEVIFPTLTYGPPSVLIRSKRRNFNGILPAEMGSQVEMECISYSRPEFEYQWICNGFLLNFSEKKLPS</sequence>
<gene>
    <name evidence="5" type="ORF">EI555_018880</name>
</gene>